<evidence type="ECO:0000313" key="3">
    <source>
        <dbReference type="Proteomes" id="UP001174136"/>
    </source>
</evidence>
<accession>A0AA47P4H1</accession>
<comment type="caution">
    <text evidence="2">The sequence shown here is derived from an EMBL/GenBank/DDBJ whole genome shotgun (WGS) entry which is preliminary data.</text>
</comment>
<dbReference type="AlphaFoldDB" id="A0AA47P4H1"/>
<protein>
    <submittedName>
        <fullName evidence="2">Uncharacterized protein</fullName>
    </submittedName>
</protein>
<reference evidence="2" key="1">
    <citation type="journal article" date="2023" name="Front. Mar. Sci.">
        <title>A new Merluccius polli reference genome to investigate the effects of global change in West African waters.</title>
        <authorList>
            <person name="Mateo J.L."/>
            <person name="Blanco-Fernandez C."/>
            <person name="Garcia-Vazquez E."/>
            <person name="Machado-Schiaffino G."/>
        </authorList>
    </citation>
    <scope>NUCLEOTIDE SEQUENCE</scope>
    <source>
        <strain evidence="2">C29</strain>
        <tissue evidence="2">Fin</tissue>
    </source>
</reference>
<evidence type="ECO:0000256" key="1">
    <source>
        <dbReference type="SAM" id="MobiDB-lite"/>
    </source>
</evidence>
<evidence type="ECO:0000313" key="2">
    <source>
        <dbReference type="EMBL" id="KAK0150331.1"/>
    </source>
</evidence>
<dbReference type="EMBL" id="JAOPHQ010001512">
    <property type="protein sequence ID" value="KAK0150331.1"/>
    <property type="molecule type" value="Genomic_DNA"/>
</dbReference>
<feature type="region of interest" description="Disordered" evidence="1">
    <location>
        <begin position="214"/>
        <end position="241"/>
    </location>
</feature>
<sequence>MCNPPPPGSSSSCCSPTTLYIPLSLLVHPQPGLLLLALPRAPEAPGPGIPQVYFQQKERSCSNTRGCRITPSDTVLIWPSGHVIAEVGRAGGKHHLVGPEALALHAHHDVTQATLQTQPVQMRQHGVTEVWDVPMDPGPRRTLALFAQGLLLALIVWELMRMCPTFPHVEGGLPLIYSRDTLMSRYTGTTSPPADLLNLPETFKILLYRRKPREERPTWGGPGQRLHRRGSRPPMPGMILSNGRSLRSKMEELRTNMRVCFVYREAGLLVFTETWLHEHIPNSLIELEGFSLVRADRDETSGKSRGGGICVFVSDSWCRNYSVRETVYSP</sequence>
<proteinExistence type="predicted"/>
<name>A0AA47P4H1_MERPO</name>
<dbReference type="Proteomes" id="UP001174136">
    <property type="component" value="Unassembled WGS sequence"/>
</dbReference>
<gene>
    <name evidence="2" type="ORF">N1851_008576</name>
</gene>
<organism evidence="2 3">
    <name type="scientific">Merluccius polli</name>
    <name type="common">Benguela hake</name>
    <name type="synonym">Merluccius cadenati</name>
    <dbReference type="NCBI Taxonomy" id="89951"/>
    <lineage>
        <taxon>Eukaryota</taxon>
        <taxon>Metazoa</taxon>
        <taxon>Chordata</taxon>
        <taxon>Craniata</taxon>
        <taxon>Vertebrata</taxon>
        <taxon>Euteleostomi</taxon>
        <taxon>Actinopterygii</taxon>
        <taxon>Neopterygii</taxon>
        <taxon>Teleostei</taxon>
        <taxon>Neoteleostei</taxon>
        <taxon>Acanthomorphata</taxon>
        <taxon>Zeiogadaria</taxon>
        <taxon>Gadariae</taxon>
        <taxon>Gadiformes</taxon>
        <taxon>Gadoidei</taxon>
        <taxon>Merlucciidae</taxon>
        <taxon>Merluccius</taxon>
    </lineage>
</organism>
<keyword evidence="3" id="KW-1185">Reference proteome</keyword>